<dbReference type="EMBL" id="JROO01000003">
    <property type="protein sequence ID" value="KII00507.1"/>
    <property type="molecule type" value="Genomic_DNA"/>
</dbReference>
<evidence type="ECO:0008006" key="3">
    <source>
        <dbReference type="Google" id="ProtNLM"/>
    </source>
</evidence>
<dbReference type="OrthoDB" id="3256504at2"/>
<dbReference type="AlphaFoldDB" id="A0A0C2JGT8"/>
<organism evidence="1 2">
    <name type="scientific">Streptomonospora alba</name>
    <dbReference type="NCBI Taxonomy" id="183763"/>
    <lineage>
        <taxon>Bacteria</taxon>
        <taxon>Bacillati</taxon>
        <taxon>Actinomycetota</taxon>
        <taxon>Actinomycetes</taxon>
        <taxon>Streptosporangiales</taxon>
        <taxon>Nocardiopsidaceae</taxon>
        <taxon>Streptomonospora</taxon>
    </lineage>
</organism>
<keyword evidence="2" id="KW-1185">Reference proteome</keyword>
<gene>
    <name evidence="1" type="ORF">LP52_01425</name>
</gene>
<comment type="caution">
    <text evidence="1">The sequence shown here is derived from an EMBL/GenBank/DDBJ whole genome shotgun (WGS) entry which is preliminary data.</text>
</comment>
<dbReference type="InterPro" id="IPR045436">
    <property type="entry name" value="DUF6507"/>
</dbReference>
<evidence type="ECO:0000313" key="2">
    <source>
        <dbReference type="Proteomes" id="UP000031675"/>
    </source>
</evidence>
<protein>
    <recommendedName>
        <fullName evidence="3">ESX-1 secretion-associated protein</fullName>
    </recommendedName>
</protein>
<dbReference type="Proteomes" id="UP000031675">
    <property type="component" value="Unassembled WGS sequence"/>
</dbReference>
<proteinExistence type="predicted"/>
<dbReference type="RefSeq" id="WP_040270009.1">
    <property type="nucleotide sequence ID" value="NZ_JROO01000003.1"/>
</dbReference>
<evidence type="ECO:0000313" key="1">
    <source>
        <dbReference type="EMBL" id="KII00507.1"/>
    </source>
</evidence>
<dbReference type="STRING" id="183763.LP52_01425"/>
<accession>A0A0C2JGT8</accession>
<dbReference type="Pfam" id="PF20117">
    <property type="entry name" value="DUF6507"/>
    <property type="match status" value="1"/>
</dbReference>
<reference evidence="2" key="1">
    <citation type="journal article" date="2015" name="Chem. Biol.">
        <title>Structure, bioactivity, and resistance mechanism of streptomonomicin, an unusual lasso Peptide from an understudied halophilic actinomycete.</title>
        <authorList>
            <person name="Metelev M."/>
            <person name="Tietz J.I."/>
            <person name="Melby J.O."/>
            <person name="Blair P.M."/>
            <person name="Zhu L."/>
            <person name="Livnat I."/>
            <person name="Severinov K."/>
            <person name="Mitchell D.A."/>
        </authorList>
    </citation>
    <scope>NUCLEOTIDE SEQUENCE [LARGE SCALE GENOMIC DNA]</scope>
    <source>
        <strain evidence="2">YIM 90003</strain>
    </source>
</reference>
<name>A0A0C2JGT8_9ACTN</name>
<sequence length="111" mass="11351">MSVWDLKPEQISGVLTTVSGHIGDEERTEGLSLHSKTLEDALDEANTAASSGPIGMALQSFSEHCFGLIGDMVDRGSSAVTGAGDATAHYVNGNLEMAAEAQSNAGTVAEG</sequence>